<dbReference type="InterPro" id="IPR025345">
    <property type="entry name" value="DUF4249"/>
</dbReference>
<dbReference type="AlphaFoldDB" id="U2CCZ5"/>
<dbReference type="Pfam" id="PF14054">
    <property type="entry name" value="DUF4249"/>
    <property type="match status" value="1"/>
</dbReference>
<dbReference type="PATRIC" id="fig|1321819.3.peg.534"/>
<evidence type="ECO:0000313" key="1">
    <source>
        <dbReference type="EMBL" id="ERI88369.1"/>
    </source>
</evidence>
<name>U2CCZ5_9BACE</name>
<dbReference type="EMBL" id="AWSV01000039">
    <property type="protein sequence ID" value="ERI88369.1"/>
    <property type="molecule type" value="Genomic_DNA"/>
</dbReference>
<accession>U2CCZ5</accession>
<proteinExistence type="predicted"/>
<dbReference type="HOGENOM" id="CLU_068622_0_0_10"/>
<dbReference type="Proteomes" id="UP000016496">
    <property type="component" value="Unassembled WGS sequence"/>
</dbReference>
<evidence type="ECO:0000313" key="2">
    <source>
        <dbReference type="Proteomes" id="UP000016496"/>
    </source>
</evidence>
<gene>
    <name evidence="1" type="ORF">HMPREF1981_00570</name>
</gene>
<dbReference type="RefSeq" id="WP_021643944.1">
    <property type="nucleotide sequence ID" value="NZ_KE993057.1"/>
</dbReference>
<protein>
    <recommendedName>
        <fullName evidence="3">DUF4249 domain-containing protein</fullName>
    </recommendedName>
</protein>
<sequence length="352" mass="40337">MKKHIASLFSALTVLLAVSCKNEIPFDINENPPKLVMNAFINADSLTNYLFLNLTGRRQPTHVEDASLEVRVNGMLREKLRPMAVEATSPPRQCTFKLSGTFRPGDLVRIDARTADGLHHAWAEVTVPQRMTQALQVETANASLRRHGAVQEFLCYKITLNDIPNEKNFYRLIVDKQTKWFSRFEERNLLHPENETLQGNKKILTETYHDYQYIFREDVVLTDGHPQSDAEEENGMFDNASNVYGVFDDSRFENSPYTLTVYNNPSPQRYGGIQNILRYTVDVYIRLLSITEAEYYYLKALNIIDSDVFDEVLNEPISYPSNVHGGTGIVGISTEISKVIHLEDKDYEMKKQ</sequence>
<dbReference type="OrthoDB" id="1077294at2"/>
<evidence type="ECO:0008006" key="3">
    <source>
        <dbReference type="Google" id="ProtNLM"/>
    </source>
</evidence>
<comment type="caution">
    <text evidence="1">The sequence shown here is derived from an EMBL/GenBank/DDBJ whole genome shotgun (WGS) entry which is preliminary data.</text>
</comment>
<organism evidence="1 2">
    <name type="scientific">Bacteroides pyogenes F0041</name>
    <dbReference type="NCBI Taxonomy" id="1321819"/>
    <lineage>
        <taxon>Bacteria</taxon>
        <taxon>Pseudomonadati</taxon>
        <taxon>Bacteroidota</taxon>
        <taxon>Bacteroidia</taxon>
        <taxon>Bacteroidales</taxon>
        <taxon>Bacteroidaceae</taxon>
        <taxon>Bacteroides</taxon>
    </lineage>
</organism>
<dbReference type="PROSITE" id="PS51257">
    <property type="entry name" value="PROKAR_LIPOPROTEIN"/>
    <property type="match status" value="1"/>
</dbReference>
<reference evidence="1 2" key="1">
    <citation type="submission" date="2013-08" db="EMBL/GenBank/DDBJ databases">
        <authorList>
            <person name="Weinstock G."/>
            <person name="Sodergren E."/>
            <person name="Wylie T."/>
            <person name="Fulton L."/>
            <person name="Fulton R."/>
            <person name="Fronick C."/>
            <person name="O'Laughlin M."/>
            <person name="Godfrey J."/>
            <person name="Miner T."/>
            <person name="Herter B."/>
            <person name="Appelbaum E."/>
            <person name="Cordes M."/>
            <person name="Lek S."/>
            <person name="Wollam A."/>
            <person name="Pepin K.H."/>
            <person name="Palsikar V.B."/>
            <person name="Mitreva M."/>
            <person name="Wilson R.K."/>
        </authorList>
    </citation>
    <scope>NUCLEOTIDE SEQUENCE [LARGE SCALE GENOMIC DNA]</scope>
    <source>
        <strain evidence="1 2">F0041</strain>
    </source>
</reference>